<evidence type="ECO:0000313" key="1">
    <source>
        <dbReference type="EMBL" id="QJA56051.1"/>
    </source>
</evidence>
<gene>
    <name evidence="1" type="ORF">MM415B01932_0004</name>
</gene>
<accession>A0A6M3IF72</accession>
<name>A0A6M3IF72_9ZZZZ</name>
<sequence>MRLVENTKFVMRDAMGGTGGLQTAGNGVNMANYAKCRAILIVACSDAAVVGGAVTLKQGTSSSAQSTALAYSEYWKNEDVLAGDALTRVEATSCAAGVRNKTAMYVFEIRADMLDTDTYGSENSWVRLDLADITTATEAHSLVYELYEPRYARGAENMPTAIA</sequence>
<reference evidence="1" key="1">
    <citation type="submission" date="2020-03" db="EMBL/GenBank/DDBJ databases">
        <title>The deep terrestrial virosphere.</title>
        <authorList>
            <person name="Holmfeldt K."/>
            <person name="Nilsson E."/>
            <person name="Simone D."/>
            <person name="Lopez-Fernandez M."/>
            <person name="Wu X."/>
            <person name="de Brujin I."/>
            <person name="Lundin D."/>
            <person name="Andersson A."/>
            <person name="Bertilsson S."/>
            <person name="Dopson M."/>
        </authorList>
    </citation>
    <scope>NUCLEOTIDE SEQUENCE</scope>
    <source>
        <strain evidence="1">MM415B01932</strain>
    </source>
</reference>
<proteinExistence type="predicted"/>
<dbReference type="AlphaFoldDB" id="A0A6M3IF72"/>
<organism evidence="1">
    <name type="scientific">viral metagenome</name>
    <dbReference type="NCBI Taxonomy" id="1070528"/>
    <lineage>
        <taxon>unclassified sequences</taxon>
        <taxon>metagenomes</taxon>
        <taxon>organismal metagenomes</taxon>
    </lineage>
</organism>
<protein>
    <submittedName>
        <fullName evidence="1">Uncharacterized protein</fullName>
    </submittedName>
</protein>
<dbReference type="EMBL" id="MT141197">
    <property type="protein sequence ID" value="QJA56051.1"/>
    <property type="molecule type" value="Genomic_DNA"/>
</dbReference>